<dbReference type="EMBL" id="MCGE01000018">
    <property type="protein sequence ID" value="ORZ12774.1"/>
    <property type="molecule type" value="Genomic_DNA"/>
</dbReference>
<dbReference type="CDD" id="cd23454">
    <property type="entry name" value="beta-trefoil_Ricin_GllA-1"/>
    <property type="match status" value="1"/>
</dbReference>
<dbReference type="Gene3D" id="2.80.10.50">
    <property type="match status" value="1"/>
</dbReference>
<dbReference type="InterPro" id="IPR000772">
    <property type="entry name" value="Ricin_B_lectin"/>
</dbReference>
<sequence>MAVKWDLIVHEWVIDAAPLANRKLRKKKILAASSSKLKEFDFFLFSLFFFFFSLHHIIITMVFPSGWFYIESKCKHKMVLDVSWDSLKQAAKVVVYPKKNGNGSDNQLWMYDHGYIINKNSGLVLDVQGGFLESDKQIIQYKRKMTEDAHNQRWHYSEKGLIYPQVEPNLVLDIRGNWTKPGTVVLLYERNEDENQLWTLVPSDGSSPTPSSHSNLYQDEEDYSFSTASYAL</sequence>
<dbReference type="STRING" id="90262.A0A1X2IAK3"/>
<reference evidence="3 4" key="1">
    <citation type="submission" date="2016-07" db="EMBL/GenBank/DDBJ databases">
        <title>Pervasive Adenine N6-methylation of Active Genes in Fungi.</title>
        <authorList>
            <consortium name="DOE Joint Genome Institute"/>
            <person name="Mondo S.J."/>
            <person name="Dannebaum R.O."/>
            <person name="Kuo R.C."/>
            <person name="Labutti K."/>
            <person name="Haridas S."/>
            <person name="Kuo A."/>
            <person name="Salamov A."/>
            <person name="Ahrendt S.R."/>
            <person name="Lipzen A."/>
            <person name="Sullivan W."/>
            <person name="Andreopoulos W.B."/>
            <person name="Clum A."/>
            <person name="Lindquist E."/>
            <person name="Daum C."/>
            <person name="Ramamoorthy G.K."/>
            <person name="Gryganskyi A."/>
            <person name="Culley D."/>
            <person name="Magnuson J.K."/>
            <person name="James T.Y."/>
            <person name="O'Malley M.A."/>
            <person name="Stajich J.E."/>
            <person name="Spatafora J.W."/>
            <person name="Visel A."/>
            <person name="Grigoriev I.V."/>
        </authorList>
    </citation>
    <scope>NUCLEOTIDE SEQUENCE [LARGE SCALE GENOMIC DNA]</scope>
    <source>
        <strain evidence="3 4">NRRL 1336</strain>
    </source>
</reference>
<keyword evidence="1" id="KW-1133">Transmembrane helix</keyword>
<feature type="domain" description="Ricin B lectin" evidence="2">
    <location>
        <begin position="66"/>
        <end position="201"/>
    </location>
</feature>
<dbReference type="Proteomes" id="UP000193560">
    <property type="component" value="Unassembled WGS sequence"/>
</dbReference>
<dbReference type="PROSITE" id="PS50231">
    <property type="entry name" value="RICIN_B_LECTIN"/>
    <property type="match status" value="1"/>
</dbReference>
<dbReference type="AlphaFoldDB" id="A0A1X2IAK3"/>
<dbReference type="OrthoDB" id="9895617at2759"/>
<proteinExistence type="predicted"/>
<keyword evidence="3" id="KW-0430">Lectin</keyword>
<comment type="caution">
    <text evidence="3">The sequence shown here is derived from an EMBL/GenBank/DDBJ whole genome shotgun (WGS) entry which is preliminary data.</text>
</comment>
<evidence type="ECO:0000256" key="1">
    <source>
        <dbReference type="SAM" id="Phobius"/>
    </source>
</evidence>
<dbReference type="InterPro" id="IPR035992">
    <property type="entry name" value="Ricin_B-like_lectins"/>
</dbReference>
<keyword evidence="1" id="KW-0472">Membrane</keyword>
<keyword evidence="4" id="KW-1185">Reference proteome</keyword>
<dbReference type="Pfam" id="PF00652">
    <property type="entry name" value="Ricin_B_lectin"/>
    <property type="match status" value="1"/>
</dbReference>
<dbReference type="SMART" id="SM00458">
    <property type="entry name" value="RICIN"/>
    <property type="match status" value="1"/>
</dbReference>
<keyword evidence="1" id="KW-0812">Transmembrane</keyword>
<evidence type="ECO:0000313" key="3">
    <source>
        <dbReference type="EMBL" id="ORZ12774.1"/>
    </source>
</evidence>
<organism evidence="3 4">
    <name type="scientific">Absidia repens</name>
    <dbReference type="NCBI Taxonomy" id="90262"/>
    <lineage>
        <taxon>Eukaryota</taxon>
        <taxon>Fungi</taxon>
        <taxon>Fungi incertae sedis</taxon>
        <taxon>Mucoromycota</taxon>
        <taxon>Mucoromycotina</taxon>
        <taxon>Mucoromycetes</taxon>
        <taxon>Mucorales</taxon>
        <taxon>Cunninghamellaceae</taxon>
        <taxon>Absidia</taxon>
    </lineage>
</organism>
<gene>
    <name evidence="3" type="ORF">BCR42DRAFT_419942</name>
</gene>
<name>A0A1X2IAK3_9FUNG</name>
<dbReference type="GO" id="GO:0030246">
    <property type="term" value="F:carbohydrate binding"/>
    <property type="evidence" value="ECO:0007669"/>
    <property type="project" value="UniProtKB-KW"/>
</dbReference>
<protein>
    <submittedName>
        <fullName evidence="3">Ricin B lectin domain-containing protein</fullName>
    </submittedName>
</protein>
<feature type="transmembrane region" description="Helical" evidence="1">
    <location>
        <begin position="42"/>
        <end position="70"/>
    </location>
</feature>
<evidence type="ECO:0000259" key="2">
    <source>
        <dbReference type="SMART" id="SM00458"/>
    </source>
</evidence>
<accession>A0A1X2IAK3</accession>
<evidence type="ECO:0000313" key="4">
    <source>
        <dbReference type="Proteomes" id="UP000193560"/>
    </source>
</evidence>
<dbReference type="SUPFAM" id="SSF50370">
    <property type="entry name" value="Ricin B-like lectins"/>
    <property type="match status" value="1"/>
</dbReference>